<evidence type="ECO:0000313" key="1">
    <source>
        <dbReference type="EMBL" id="ODV88220.1"/>
    </source>
</evidence>
<dbReference type="AlphaFoldDB" id="A0A1E4T8Z0"/>
<dbReference type="EMBL" id="KV453847">
    <property type="protein sequence ID" value="ODV88220.1"/>
    <property type="molecule type" value="Genomic_DNA"/>
</dbReference>
<gene>
    <name evidence="1" type="ORF">CANARDRAFT_5517</name>
</gene>
<dbReference type="Proteomes" id="UP000094801">
    <property type="component" value="Unassembled WGS sequence"/>
</dbReference>
<protein>
    <submittedName>
        <fullName evidence="1">Uncharacterized protein</fullName>
    </submittedName>
</protein>
<proteinExistence type="predicted"/>
<keyword evidence="2" id="KW-1185">Reference proteome</keyword>
<name>A0A1E4T8Z0_9ASCO</name>
<dbReference type="Gene3D" id="3.80.10.10">
    <property type="entry name" value="Ribonuclease Inhibitor"/>
    <property type="match status" value="1"/>
</dbReference>
<reference evidence="2" key="1">
    <citation type="submission" date="2016-04" db="EMBL/GenBank/DDBJ databases">
        <title>Comparative genomics of biotechnologically important yeasts.</title>
        <authorList>
            <consortium name="DOE Joint Genome Institute"/>
            <person name="Riley R."/>
            <person name="Haridas S."/>
            <person name="Wolfe K.H."/>
            <person name="Lopes M.R."/>
            <person name="Hittinger C.T."/>
            <person name="Goker M."/>
            <person name="Salamov A."/>
            <person name="Wisecaver J."/>
            <person name="Long T.M."/>
            <person name="Aerts A.L."/>
            <person name="Barry K."/>
            <person name="Choi C."/>
            <person name="Clum A."/>
            <person name="Coughlan A.Y."/>
            <person name="Deshpande S."/>
            <person name="Douglass A.P."/>
            <person name="Hanson S.J."/>
            <person name="Klenk H.-P."/>
            <person name="Labutti K."/>
            <person name="Lapidus A."/>
            <person name="Lindquist E."/>
            <person name="Lipzen A."/>
            <person name="Meier-Kolthoff J.P."/>
            <person name="Ohm R.A."/>
            <person name="Otillar R.P."/>
            <person name="Pangilinan J."/>
            <person name="Peng Y."/>
            <person name="Rokas A."/>
            <person name="Rosa C.A."/>
            <person name="Scheuner C."/>
            <person name="Sibirny A.A."/>
            <person name="Slot J.C."/>
            <person name="Stielow J.B."/>
            <person name="Sun H."/>
            <person name="Kurtzman C.P."/>
            <person name="Blackwell M."/>
            <person name="Grigoriev I.V."/>
            <person name="Jeffries T.W."/>
        </authorList>
    </citation>
    <scope>NUCLEOTIDE SEQUENCE [LARGE SCALE GENOMIC DNA]</scope>
    <source>
        <strain evidence="2">NRRL YB-2248</strain>
    </source>
</reference>
<organism evidence="1 2">
    <name type="scientific">[Candida] arabinofermentans NRRL YB-2248</name>
    <dbReference type="NCBI Taxonomy" id="983967"/>
    <lineage>
        <taxon>Eukaryota</taxon>
        <taxon>Fungi</taxon>
        <taxon>Dikarya</taxon>
        <taxon>Ascomycota</taxon>
        <taxon>Saccharomycotina</taxon>
        <taxon>Pichiomycetes</taxon>
        <taxon>Pichiales</taxon>
        <taxon>Pichiaceae</taxon>
        <taxon>Ogataea</taxon>
        <taxon>Ogataea/Candida clade</taxon>
    </lineage>
</organism>
<dbReference type="InterPro" id="IPR032675">
    <property type="entry name" value="LRR_dom_sf"/>
</dbReference>
<accession>A0A1E4T8Z0</accession>
<sequence length="442" mass="51407">MDPLQRILFKLPFELRVKVMCHVETFKLCYFLTSPLLHSAAFEVIRQHTILLPRRGGDGWFSRYHYAVLEIGSKELDMLRWYIEKKYKYCKLEIIEFDGINDYSKIDFLLEKCTGIKISFSEISKLASYNDGRFISKISCITGMSWCMDQRIANGRGLLDQLGTLKQLDLIVDSNTLHSPVYDKFLESLLMERRNQFQKINLDLWLSVPYKLPKYLRIFNDINCSKEIRLELKESRGYDFVYPQANSGVSYKSVHSVVQALGSGNIVQLTINLCSFCTSDMKWIQNMPNLRDLAFLATEYSGRLSASLYLRYNENPFVERLGLTGLDFGNHHGQIDKYGEPWVPVTLKEFSSLQKLELIRCNFEGVSNSVLFLSLPNSTTDITLSNCRVDWSEIKQFAPNVDKVTILDYKHIEFNEIIKKEFEVISLLSTNIKMYSLNRWYN</sequence>
<evidence type="ECO:0000313" key="2">
    <source>
        <dbReference type="Proteomes" id="UP000094801"/>
    </source>
</evidence>